<dbReference type="GO" id="GO:0048472">
    <property type="term" value="F:threonine-phosphate decarboxylase activity"/>
    <property type="evidence" value="ECO:0007669"/>
    <property type="project" value="UniProtKB-EC"/>
</dbReference>
<dbReference type="Gene3D" id="3.40.50.300">
    <property type="entry name" value="P-loop containing nucleotide triphosphate hydrolases"/>
    <property type="match status" value="1"/>
</dbReference>
<keyword evidence="11" id="KW-1185">Reference proteome</keyword>
<evidence type="ECO:0000256" key="5">
    <source>
        <dbReference type="ARBA" id="ARBA00048531"/>
    </source>
</evidence>
<dbReference type="CDD" id="cd05389">
    <property type="entry name" value="CobQ_N"/>
    <property type="match status" value="1"/>
</dbReference>
<dbReference type="AlphaFoldDB" id="A0A1M5WWB7"/>
<name>A0A1M5WWB7_9BACT</name>
<dbReference type="CDD" id="cd00609">
    <property type="entry name" value="AAT_like"/>
    <property type="match status" value="1"/>
</dbReference>
<evidence type="ECO:0000259" key="7">
    <source>
        <dbReference type="Pfam" id="PF00155"/>
    </source>
</evidence>
<dbReference type="PANTHER" id="PTHR21343:SF1">
    <property type="entry name" value="COBYRIC ACID SYNTHASE"/>
    <property type="match status" value="1"/>
</dbReference>
<feature type="domain" description="Aminotransferase class I/classII large" evidence="7">
    <location>
        <begin position="37"/>
        <end position="361"/>
    </location>
</feature>
<dbReference type="SUPFAM" id="SSF53383">
    <property type="entry name" value="PLP-dependent transferases"/>
    <property type="match status" value="1"/>
</dbReference>
<dbReference type="SUPFAM" id="SSF52540">
    <property type="entry name" value="P-loop containing nucleoside triphosphate hydrolases"/>
    <property type="match status" value="1"/>
</dbReference>
<comment type="function">
    <text evidence="6">Catalyzes amidations at positions B, D, E, and G on adenosylcobyrinic A,C-diamide. NH(2) groups are provided by glutamine, and one molecule of ATP is hydrogenolyzed for each amidation.</text>
</comment>
<evidence type="ECO:0000256" key="1">
    <source>
        <dbReference type="ARBA" id="ARBA00003444"/>
    </source>
</evidence>
<dbReference type="STRING" id="1121409.SAMN02745124_02590"/>
<reference evidence="10 11" key="1">
    <citation type="submission" date="2016-11" db="EMBL/GenBank/DDBJ databases">
        <authorList>
            <person name="Jaros S."/>
            <person name="Januszkiewicz K."/>
            <person name="Wedrychowicz H."/>
        </authorList>
    </citation>
    <scope>NUCLEOTIDE SEQUENCE [LARGE SCALE GENOMIC DNA]</scope>
    <source>
        <strain evidence="10 11">DSM 9705</strain>
    </source>
</reference>
<feature type="domain" description="CobQ/CobB/MinD/ParA nucleotide binding" evidence="8">
    <location>
        <begin position="383"/>
        <end position="607"/>
    </location>
</feature>
<feature type="active site" evidence="6">
    <location>
        <position position="809"/>
    </location>
</feature>
<dbReference type="InterPro" id="IPR004838">
    <property type="entry name" value="NHTrfase_class1_PyrdxlP-BS"/>
</dbReference>
<dbReference type="InterPro" id="IPR047045">
    <property type="entry name" value="CobQ_N"/>
</dbReference>
<dbReference type="CDD" id="cd01750">
    <property type="entry name" value="GATase1_CobQ"/>
    <property type="match status" value="1"/>
</dbReference>
<dbReference type="GO" id="GO:0030170">
    <property type="term" value="F:pyridoxal phosphate binding"/>
    <property type="evidence" value="ECO:0007669"/>
    <property type="project" value="InterPro"/>
</dbReference>
<dbReference type="Gene3D" id="3.90.1150.10">
    <property type="entry name" value="Aspartate Aminotransferase, domain 1"/>
    <property type="match status" value="1"/>
</dbReference>
<protein>
    <recommendedName>
        <fullName evidence="6">Cobyric acid synthase</fullName>
    </recommendedName>
</protein>
<dbReference type="InterPro" id="IPR004459">
    <property type="entry name" value="CobQ_synth"/>
</dbReference>
<evidence type="ECO:0000256" key="4">
    <source>
        <dbReference type="ARBA" id="ARBA00022962"/>
    </source>
</evidence>
<dbReference type="GO" id="GO:0015420">
    <property type="term" value="F:ABC-type vitamin B12 transporter activity"/>
    <property type="evidence" value="ECO:0007669"/>
    <property type="project" value="UniProtKB-UniRule"/>
</dbReference>
<dbReference type="InterPro" id="IPR002586">
    <property type="entry name" value="CobQ/CobB/MinD/ParA_Nub-bd_dom"/>
</dbReference>
<dbReference type="PROSITE" id="PS51274">
    <property type="entry name" value="GATASE_COBBQ"/>
    <property type="match status" value="1"/>
</dbReference>
<dbReference type="SUPFAM" id="SSF52317">
    <property type="entry name" value="Class I glutamine amidotransferase-like"/>
    <property type="match status" value="1"/>
</dbReference>
<comment type="pathway">
    <text evidence="2 6">Cofactor biosynthesis; adenosylcobalamin biosynthesis.</text>
</comment>
<dbReference type="InterPro" id="IPR005860">
    <property type="entry name" value="CobD"/>
</dbReference>
<evidence type="ECO:0000313" key="10">
    <source>
        <dbReference type="EMBL" id="SHH92005.1"/>
    </source>
</evidence>
<dbReference type="InterPro" id="IPR015422">
    <property type="entry name" value="PyrdxlP-dep_Trfase_small"/>
</dbReference>
<dbReference type="RefSeq" id="WP_073376653.1">
    <property type="nucleotide sequence ID" value="NZ_FQXS01000015.1"/>
</dbReference>
<evidence type="ECO:0000259" key="8">
    <source>
        <dbReference type="Pfam" id="PF01656"/>
    </source>
</evidence>
<dbReference type="Pfam" id="PF01656">
    <property type="entry name" value="CbiA"/>
    <property type="match status" value="1"/>
</dbReference>
<dbReference type="NCBIfam" id="TIGR01140">
    <property type="entry name" value="L_thr_O3P_dcar"/>
    <property type="match status" value="1"/>
</dbReference>
<evidence type="ECO:0000313" key="11">
    <source>
        <dbReference type="Proteomes" id="UP000184139"/>
    </source>
</evidence>
<evidence type="ECO:0000259" key="9">
    <source>
        <dbReference type="Pfam" id="PF07685"/>
    </source>
</evidence>
<dbReference type="InterPro" id="IPR011698">
    <property type="entry name" value="GATase_3"/>
</dbReference>
<sequence length="869" mass="95441">MKTADKNGRSADCTPLSRQEHGGNIYKLLREISDTAELLDFSANINPLGPPAWLRSQVNRQLAMIAHYPDPECRELIRTIGDRYRVDERLVVAANGTTELLHLLPHIIEPRPVIIPVPSYIDYQRVFTGTGFAVQTVTLDESDGFAITGERLAGWLHGGEIVIFGNPANPAGSLLADTEIRAAAEAFPDTLFVVDEAFHDFTADFQTVGGSTDNIITLNSLTKFFALPGLRVGFGILPERYAERMRQSLPPWSVNTLAQSVAAEALRDDDYCRSTRSTCRRLREELAGRLARISGLKVYDSAANYLLLRCTAGPDGEELYARLLARGIVIRRCSNYQGLDRTYLRVAVRTGEENRQLIEALQDAFESPVRTASSRPTRRARALMFQGTSSNAGKSIMAAAFCRILLQEGLRVAPFKAQNMSLNSHVTRDGGEMGRAQVVQAMAARVDPDWRMNPVLLKPNSDTGSQVIINGRPVGTMNVRAYHQYKEQAWAAARQSYHELAADYDVIVLEGAGSPGEVNLKRHDFVNMKMAREARSPVLLVGDIDRGGVYASFAGIMDVLEEWERRLIAGFIVNKFRGDQSLLDEAHRFIERHTGRPVYGVVPYISGMAIPQEDSVALREGCYGRQTATADQVDIAVVDLPHISNYTDIDGLHGEPDVVIRFVSQAADLGRPDAVILPGSKNVAGDLVALARAGFVEALHGYVAAGGTLVGICGGYQMLGETIRDPHRLETNNEAVAGLGLLAGTSVLQSGKILRRRTGTHLLSNLPVSGYEIHHGVTENHLTPVLSFPDGSTCGGSDDTGRIWGVYLHGLFDEDLFRRWFVDRLRLAKGLPAMNQVLASYDLDKNLDELAATVRACFSLEHIYRLIGL</sequence>
<keyword evidence="4 6" id="KW-0315">Glutamine amidotransferase</keyword>
<dbReference type="InterPro" id="IPR015421">
    <property type="entry name" value="PyrdxlP-dep_Trfase_major"/>
</dbReference>
<comment type="catalytic activity">
    <reaction evidence="5">
        <text>O-phospho-L-threonine + H(+) = (R)-1-aminopropan-2-yl phosphate + CO2</text>
        <dbReference type="Rhea" id="RHEA:11492"/>
        <dbReference type="ChEBI" id="CHEBI:15378"/>
        <dbReference type="ChEBI" id="CHEBI:16526"/>
        <dbReference type="ChEBI" id="CHEBI:58563"/>
        <dbReference type="ChEBI" id="CHEBI:58675"/>
        <dbReference type="EC" id="4.1.1.81"/>
    </reaction>
</comment>
<gene>
    <name evidence="6" type="primary">cobQ</name>
    <name evidence="10" type="ORF">SAMN02745124_02590</name>
</gene>
<dbReference type="NCBIfam" id="NF001989">
    <property type="entry name" value="PRK00784.1"/>
    <property type="match status" value="1"/>
</dbReference>
<organism evidence="10 11">
    <name type="scientific">Desulfofustis glycolicus DSM 9705</name>
    <dbReference type="NCBI Taxonomy" id="1121409"/>
    <lineage>
        <taxon>Bacteria</taxon>
        <taxon>Pseudomonadati</taxon>
        <taxon>Thermodesulfobacteriota</taxon>
        <taxon>Desulfobulbia</taxon>
        <taxon>Desulfobulbales</taxon>
        <taxon>Desulfocapsaceae</taxon>
        <taxon>Desulfofustis</taxon>
    </lineage>
</organism>
<comment type="function">
    <text evidence="1">Decarboxylates L-threonine-O-3-phosphate to yield (R)-1-amino-2-propanol O-2-phosphate, the precursor for the linkage between the nucleotide loop and the corrin ring in cobalamin.</text>
</comment>
<dbReference type="OrthoDB" id="9808302at2"/>
<dbReference type="NCBIfam" id="TIGR00313">
    <property type="entry name" value="cobQ"/>
    <property type="match status" value="1"/>
</dbReference>
<dbReference type="InterPro" id="IPR033949">
    <property type="entry name" value="CobQ_GATase1"/>
</dbReference>
<dbReference type="InterPro" id="IPR029062">
    <property type="entry name" value="Class_I_gatase-like"/>
</dbReference>
<dbReference type="PROSITE" id="PS00105">
    <property type="entry name" value="AA_TRANSFER_CLASS_1"/>
    <property type="match status" value="1"/>
</dbReference>
<keyword evidence="3 6" id="KW-0169">Cobalamin biosynthesis</keyword>
<dbReference type="UniPathway" id="UPA00148"/>
<dbReference type="Gene3D" id="3.40.50.880">
    <property type="match status" value="1"/>
</dbReference>
<dbReference type="Pfam" id="PF00155">
    <property type="entry name" value="Aminotran_1_2"/>
    <property type="match status" value="1"/>
</dbReference>
<dbReference type="Gene3D" id="3.40.640.10">
    <property type="entry name" value="Type I PLP-dependent aspartate aminotransferase-like (Major domain)"/>
    <property type="match status" value="1"/>
</dbReference>
<comment type="similarity">
    <text evidence="6">Belongs to the CobB/CobQ family. CobQ subfamily.</text>
</comment>
<evidence type="ECO:0000256" key="3">
    <source>
        <dbReference type="ARBA" id="ARBA00022573"/>
    </source>
</evidence>
<dbReference type="InterPro" id="IPR004839">
    <property type="entry name" value="Aminotransferase_I/II_large"/>
</dbReference>
<evidence type="ECO:0000256" key="6">
    <source>
        <dbReference type="HAMAP-Rule" id="MF_00028"/>
    </source>
</evidence>
<dbReference type="HAMAP" id="MF_00028">
    <property type="entry name" value="CobQ"/>
    <property type="match status" value="1"/>
</dbReference>
<proteinExistence type="inferred from homology"/>
<evidence type="ECO:0000256" key="2">
    <source>
        <dbReference type="ARBA" id="ARBA00004953"/>
    </source>
</evidence>
<accession>A0A1M5WWB7</accession>
<dbReference type="Proteomes" id="UP000184139">
    <property type="component" value="Unassembled WGS sequence"/>
</dbReference>
<dbReference type="PANTHER" id="PTHR21343">
    <property type="entry name" value="DETHIOBIOTIN SYNTHETASE"/>
    <property type="match status" value="1"/>
</dbReference>
<dbReference type="GO" id="GO:0009236">
    <property type="term" value="P:cobalamin biosynthetic process"/>
    <property type="evidence" value="ECO:0007669"/>
    <property type="project" value="UniProtKB-UniRule"/>
</dbReference>
<dbReference type="InterPro" id="IPR015424">
    <property type="entry name" value="PyrdxlP-dep_Trfase"/>
</dbReference>
<dbReference type="Pfam" id="PF07685">
    <property type="entry name" value="GATase_3"/>
    <property type="match status" value="1"/>
</dbReference>
<dbReference type="EMBL" id="FQXS01000015">
    <property type="protein sequence ID" value="SHH92005.1"/>
    <property type="molecule type" value="Genomic_DNA"/>
</dbReference>
<feature type="domain" description="CobB/CobQ-like glutamine amidotransferase" evidence="9">
    <location>
        <begin position="634"/>
        <end position="815"/>
    </location>
</feature>
<dbReference type="InterPro" id="IPR027417">
    <property type="entry name" value="P-loop_NTPase"/>
</dbReference>
<feature type="active site" description="Nucleophile" evidence="6">
    <location>
        <position position="713"/>
    </location>
</feature>